<dbReference type="Proteomes" id="UP001210204">
    <property type="component" value="Unassembled WGS sequence"/>
</dbReference>
<dbReference type="EMBL" id="JAQMJO010000001">
    <property type="protein sequence ID" value="MDB8604962.1"/>
    <property type="molecule type" value="Genomic_DNA"/>
</dbReference>
<keyword evidence="1" id="KW-0472">Membrane</keyword>
<evidence type="ECO:0000313" key="2">
    <source>
        <dbReference type="EMBL" id="KEO43244.1"/>
    </source>
</evidence>
<accession>A0A074IQJ1</accession>
<dbReference type="Proteomes" id="UP000027855">
    <property type="component" value="Unassembled WGS sequence"/>
</dbReference>
<evidence type="ECO:0000313" key="3">
    <source>
        <dbReference type="EMBL" id="MDB8604962.1"/>
    </source>
</evidence>
<protein>
    <submittedName>
        <fullName evidence="2 3">Membrane protein</fullName>
    </submittedName>
</protein>
<dbReference type="Proteomes" id="UP000248776">
    <property type="component" value="Unassembled WGS sequence"/>
</dbReference>
<keyword evidence="1" id="KW-0812">Transmembrane</keyword>
<dbReference type="KEGG" id="strs:SSAL8618_04040"/>
<keyword evidence="1" id="KW-1133">Transmembrane helix</keyword>
<evidence type="ECO:0000313" key="8">
    <source>
        <dbReference type="Proteomes" id="UP000248776"/>
    </source>
</evidence>
<dbReference type="EMBL" id="NSIW01000005">
    <property type="protein sequence ID" value="PZD56810.1"/>
    <property type="molecule type" value="Genomic_DNA"/>
</dbReference>
<dbReference type="EMBL" id="JAQMJT010000001">
    <property type="protein sequence ID" value="MDB8612961.1"/>
    <property type="molecule type" value="Genomic_DNA"/>
</dbReference>
<reference evidence="2 7" key="1">
    <citation type="submission" date="2014-04" db="EMBL/GenBank/DDBJ databases">
        <title>Variable characteristics of bacteriocin-producing Streptococcus salivarius strains isolated from Malaysian subjects.</title>
        <authorList>
            <person name="Philip K."/>
            <person name="Barbour A."/>
        </authorList>
    </citation>
    <scope>NUCLEOTIDE SEQUENCE [LARGE SCALE GENOMIC DNA]</scope>
    <source>
        <strain evidence="2 7">NU10</strain>
    </source>
</reference>
<dbReference type="EMBL" id="CP018187">
    <property type="protein sequence ID" value="QGU80339.1"/>
    <property type="molecule type" value="Genomic_DNA"/>
</dbReference>
<reference evidence="3" key="4">
    <citation type="submission" date="2023-01" db="EMBL/GenBank/DDBJ databases">
        <title>Human gut microbiome strain richness.</title>
        <authorList>
            <person name="Chen-Liaw A."/>
        </authorList>
    </citation>
    <scope>NUCLEOTIDE SEQUENCE</scope>
    <source>
        <strain evidence="4">1001095st1_G4_1001095IJ_161003</strain>
        <strain evidence="3">1001283st1_B9_1001283B150217_161031</strain>
    </source>
</reference>
<feature type="transmembrane region" description="Helical" evidence="1">
    <location>
        <begin position="131"/>
        <end position="151"/>
    </location>
</feature>
<evidence type="ECO:0000256" key="1">
    <source>
        <dbReference type="SAM" id="Phobius"/>
    </source>
</evidence>
<dbReference type="PATRIC" id="fig|1304.173.peg.764"/>
<dbReference type="GeneID" id="61564729"/>
<dbReference type="Proteomes" id="UP001212483">
    <property type="component" value="Unassembled WGS sequence"/>
</dbReference>
<dbReference type="NCBIfam" id="NF038065">
    <property type="entry name" value="Pr6Pr"/>
    <property type="match status" value="1"/>
</dbReference>
<dbReference type="Proteomes" id="UP000422997">
    <property type="component" value="Chromosome"/>
</dbReference>
<sequence>MTISRFYRILLALCGLVGVSIQIHDDGWGMLLYYTVLSNILVFSSLIFFIIYDFKKGDATTNTKLLRYKGGVTMAILITGVIYHILLAPITEPEKFWTLRNFLVHYIVPWGLVLDTLIFDAKKAYRLREPIYWSVVPLSYFAFALLNGLVLKLPIPGAKDSPFAYFFINVNKFGWNKVLVNVLVISAGYIAVGYLLYLLKKFIGRKPA</sequence>
<reference evidence="5 8" key="3">
    <citation type="submission" date="2017-08" db="EMBL/GenBank/DDBJ databases">
        <title>Streptococcus salivarius strain HS0302 Genome.</title>
        <authorList>
            <person name="Smith J."/>
            <person name="Deng P."/>
            <person name="Geng M."/>
        </authorList>
    </citation>
    <scope>NUCLEOTIDE SEQUENCE [LARGE SCALE GENOMIC DNA]</scope>
    <source>
        <strain evidence="5 8">HS0302</strain>
    </source>
</reference>
<evidence type="ECO:0000313" key="7">
    <source>
        <dbReference type="Proteomes" id="UP000027855"/>
    </source>
</evidence>
<proteinExistence type="predicted"/>
<evidence type="ECO:0000313" key="6">
    <source>
        <dbReference type="EMBL" id="QGU80339.1"/>
    </source>
</evidence>
<dbReference type="EMBL" id="JJMT01000033">
    <property type="protein sequence ID" value="KEO43244.1"/>
    <property type="molecule type" value="Genomic_DNA"/>
</dbReference>
<feature type="transmembrane region" description="Helical" evidence="1">
    <location>
        <begin position="102"/>
        <end position="119"/>
    </location>
</feature>
<organism evidence="2 7">
    <name type="scientific">Streptococcus salivarius</name>
    <dbReference type="NCBI Taxonomy" id="1304"/>
    <lineage>
        <taxon>Bacteria</taxon>
        <taxon>Bacillati</taxon>
        <taxon>Bacillota</taxon>
        <taxon>Bacilli</taxon>
        <taxon>Lactobacillales</taxon>
        <taxon>Streptococcaceae</taxon>
        <taxon>Streptococcus</taxon>
    </lineage>
</organism>
<name>A0A074IQJ1_STRSL</name>
<feature type="transmembrane region" description="Helical" evidence="1">
    <location>
        <begin position="31"/>
        <end position="52"/>
    </location>
</feature>
<dbReference type="InterPro" id="IPR049713">
    <property type="entry name" value="Pr6Pr-like"/>
</dbReference>
<feature type="transmembrane region" description="Helical" evidence="1">
    <location>
        <begin position="178"/>
        <end position="199"/>
    </location>
</feature>
<reference evidence="6 9" key="2">
    <citation type="submission" date="2016-11" db="EMBL/GenBank/DDBJ databases">
        <title>The potential of Streptococcus salivarius to inhibit the production of volatile sulphur compounds in the oral cavity.</title>
        <authorList>
            <person name="Sun L."/>
            <person name="Li Z."/>
            <person name="Jin D."/>
            <person name="Zhao H."/>
        </authorList>
    </citation>
    <scope>NUCLEOTIDE SEQUENCE [LARGE SCALE GENOMIC DNA]</scope>
    <source>
        <strain evidence="6 9">ICDC2</strain>
    </source>
</reference>
<gene>
    <name evidence="6" type="ORF">BSR19_04005</name>
    <name evidence="5" type="ORF">CKU37_04045</name>
    <name evidence="2" type="ORF">DL07_06980</name>
    <name evidence="3" type="ORF">PNU22_00490</name>
    <name evidence="4" type="ORF">PNU26_00895</name>
</gene>
<evidence type="ECO:0000313" key="9">
    <source>
        <dbReference type="Proteomes" id="UP000422997"/>
    </source>
</evidence>
<feature type="transmembrane region" description="Helical" evidence="1">
    <location>
        <begin position="72"/>
        <end position="90"/>
    </location>
</feature>
<dbReference type="RefSeq" id="WP_002890606.1">
    <property type="nucleotide sequence ID" value="NZ_BPPT01000013.1"/>
</dbReference>
<evidence type="ECO:0000313" key="5">
    <source>
        <dbReference type="EMBL" id="PZD56810.1"/>
    </source>
</evidence>
<evidence type="ECO:0000313" key="4">
    <source>
        <dbReference type="EMBL" id="MDB8612961.1"/>
    </source>
</evidence>
<dbReference type="AlphaFoldDB" id="A0A074IQJ1"/>